<keyword evidence="3" id="KW-1185">Reference proteome</keyword>
<name>A0A508TPU1_9BRAD</name>
<comment type="caution">
    <text evidence="2">The sequence shown here is derived from an EMBL/GenBank/DDBJ whole genome shotgun (WGS) entry which is preliminary data.</text>
</comment>
<dbReference type="EMBL" id="CAADFC020000028">
    <property type="protein sequence ID" value="VIO76352.1"/>
    <property type="molecule type" value="Genomic_DNA"/>
</dbReference>
<organism evidence="2 3">
    <name type="scientific">Bradyrhizobium ivorense</name>
    <dbReference type="NCBI Taxonomy" id="2511166"/>
    <lineage>
        <taxon>Bacteria</taxon>
        <taxon>Pseudomonadati</taxon>
        <taxon>Pseudomonadota</taxon>
        <taxon>Alphaproteobacteria</taxon>
        <taxon>Hyphomicrobiales</taxon>
        <taxon>Nitrobacteraceae</taxon>
        <taxon>Bradyrhizobium</taxon>
    </lineage>
</organism>
<dbReference type="Gene3D" id="2.60.40.3680">
    <property type="match status" value="1"/>
</dbReference>
<reference evidence="2" key="1">
    <citation type="submission" date="2019-02" db="EMBL/GenBank/DDBJ databases">
        <authorList>
            <person name="Pothier F.J."/>
        </authorList>
    </citation>
    <scope>NUCLEOTIDE SEQUENCE</scope>
    <source>
        <strain evidence="2">CI-1B</strain>
    </source>
</reference>
<feature type="domain" description="DUF4424" evidence="1">
    <location>
        <begin position="1"/>
        <end position="285"/>
    </location>
</feature>
<evidence type="ECO:0000313" key="3">
    <source>
        <dbReference type="Proteomes" id="UP000328092"/>
    </source>
</evidence>
<dbReference type="AlphaFoldDB" id="A0A508TPU1"/>
<sequence length="290" mass="32276">MKSELLQISLARVSVRYEFANNGTAPVPLTIAFPLPDIDLSEGQNIAFPSSDPVNFVDFATKIDGVPTTFKIDQRAFVGKDDVTSLLKELNLPVLPIGARQFRTQDLTEATRSKLVNRGLLMQMGSDERGRPLYETAWLVKTAVLREQEFPTNRSVTVEHVYRPSVGSNSDTILRKGLRQNKAMSNEFERYRKEYCVTDAFLSQVDKIAGGGQASKAPIQERRVSYVLKTGANWAGPIKNFRLVIDKPAKDQLVSFCAGNLKQSPDGALDFSAADFVPDRDIKLLFVGRF</sequence>
<dbReference type="InterPro" id="IPR025538">
    <property type="entry name" value="DUF4424"/>
</dbReference>
<dbReference type="Pfam" id="PF14415">
    <property type="entry name" value="DUF4424"/>
    <property type="match status" value="1"/>
</dbReference>
<evidence type="ECO:0000313" key="2">
    <source>
        <dbReference type="EMBL" id="VIO76352.1"/>
    </source>
</evidence>
<evidence type="ECO:0000259" key="1">
    <source>
        <dbReference type="Pfam" id="PF14415"/>
    </source>
</evidence>
<proteinExistence type="predicted"/>
<gene>
    <name evidence="2" type="ORF">CI1B_63660</name>
</gene>
<protein>
    <recommendedName>
        <fullName evidence="1">DUF4424 domain-containing protein</fullName>
    </recommendedName>
</protein>
<dbReference type="Proteomes" id="UP000328092">
    <property type="component" value="Unassembled WGS sequence"/>
</dbReference>
<accession>A0A508TPU1</accession>